<name>A0A1M6DAC9_9FLAO</name>
<evidence type="ECO:0000313" key="2">
    <source>
        <dbReference type="Proteomes" id="UP000184488"/>
    </source>
</evidence>
<dbReference type="AlphaFoldDB" id="A0A1M6DAC9"/>
<protein>
    <submittedName>
        <fullName evidence="1">Uncharacterized protein</fullName>
    </submittedName>
</protein>
<dbReference type="STRING" id="415425.SAMN05444363_1329"/>
<reference evidence="2" key="1">
    <citation type="submission" date="2016-11" db="EMBL/GenBank/DDBJ databases">
        <authorList>
            <person name="Varghese N."/>
            <person name="Submissions S."/>
        </authorList>
    </citation>
    <scope>NUCLEOTIDE SEQUENCE [LARGE SCALE GENOMIC DNA]</scope>
    <source>
        <strain evidence="2">DSM 18829</strain>
    </source>
</reference>
<sequence length="245" mass="28706">MNKYLLIFLLLNSLVYSQRKLQFVIKEFHKIENFGNSNILDSNIKIFRLGIDSLSNFECKKNFKLLSSDNNESVFSTYKISSYKNYAFYCFHNTNSINLQIDLCISNSISKYLIYNTESNNLFYFQTAEAGTVCKKNNSELEFTPNFSSDIKKIYKINNWFLPLSSIEYMFVENSNFKYKISTYKTENKKITKTSKIIILPYNNLESIPLKKIENLLNQNMKDTFIDDCKDTLCNSVISKYLPLP</sequence>
<keyword evidence="2" id="KW-1185">Reference proteome</keyword>
<accession>A0A1M6DAC9</accession>
<organism evidence="1 2">
    <name type="scientific">Flavobacterium terrae</name>
    <dbReference type="NCBI Taxonomy" id="415425"/>
    <lineage>
        <taxon>Bacteria</taxon>
        <taxon>Pseudomonadati</taxon>
        <taxon>Bacteroidota</taxon>
        <taxon>Flavobacteriia</taxon>
        <taxon>Flavobacteriales</taxon>
        <taxon>Flavobacteriaceae</taxon>
        <taxon>Flavobacterium</taxon>
    </lineage>
</organism>
<dbReference type="Proteomes" id="UP000184488">
    <property type="component" value="Unassembled WGS sequence"/>
</dbReference>
<dbReference type="EMBL" id="FQZI01000002">
    <property type="protein sequence ID" value="SHI70090.1"/>
    <property type="molecule type" value="Genomic_DNA"/>
</dbReference>
<evidence type="ECO:0000313" key="1">
    <source>
        <dbReference type="EMBL" id="SHI70090.1"/>
    </source>
</evidence>
<proteinExistence type="predicted"/>
<gene>
    <name evidence="1" type="ORF">SAMN05444363_1329</name>
</gene>